<accession>A0A0B7B2P5</accession>
<feature type="domain" description="AMP-binding enzyme C-terminal" evidence="9">
    <location>
        <begin position="548"/>
        <end position="623"/>
    </location>
</feature>
<evidence type="ECO:0000259" key="8">
    <source>
        <dbReference type="Pfam" id="PF00501"/>
    </source>
</evidence>
<dbReference type="GO" id="GO:0031956">
    <property type="term" value="F:medium-chain fatty acid-CoA ligase activity"/>
    <property type="evidence" value="ECO:0007669"/>
    <property type="project" value="UniProtKB-EC"/>
</dbReference>
<evidence type="ECO:0000259" key="9">
    <source>
        <dbReference type="Pfam" id="PF13193"/>
    </source>
</evidence>
<evidence type="ECO:0000256" key="4">
    <source>
        <dbReference type="ARBA" id="ARBA00039009"/>
    </source>
</evidence>
<evidence type="ECO:0000256" key="6">
    <source>
        <dbReference type="ARBA" id="ARBA00047319"/>
    </source>
</evidence>
<dbReference type="InterPro" id="IPR045851">
    <property type="entry name" value="AMP-bd_C_sf"/>
</dbReference>
<keyword evidence="2" id="KW-0436">Ligase</keyword>
<proteinExistence type="inferred from homology"/>
<dbReference type="CDD" id="cd05917">
    <property type="entry name" value="FACL_like_2"/>
    <property type="match status" value="1"/>
</dbReference>
<dbReference type="PROSITE" id="PS00455">
    <property type="entry name" value="AMP_BINDING"/>
    <property type="match status" value="1"/>
</dbReference>
<name>A0A0B7B2P5_9EUPU</name>
<protein>
    <recommendedName>
        <fullName evidence="5">Medium-chain acyl-CoA ligase ACSF2, mitochondrial</fullName>
        <ecNumber evidence="4">6.2.1.2</ecNumber>
    </recommendedName>
</protein>
<feature type="domain" description="AMP-dependent synthetase/ligase" evidence="8">
    <location>
        <begin position="105"/>
        <end position="497"/>
    </location>
</feature>
<dbReference type="FunFam" id="3.40.50.12780:FF:000003">
    <property type="entry name" value="Long-chain-fatty-acid--CoA ligase FadD"/>
    <property type="match status" value="1"/>
</dbReference>
<dbReference type="Gene3D" id="3.30.300.30">
    <property type="match status" value="1"/>
</dbReference>
<dbReference type="SUPFAM" id="SSF56801">
    <property type="entry name" value="Acetyl-CoA synthetase-like"/>
    <property type="match status" value="1"/>
</dbReference>
<sequence length="642" mass="71149">MYTFFNSLSSQVTHVCLKQIGWSSGRAYFHVRSVRFESVEKCMLPGQTHKSIHNVLTTSTKCQFNCSLDRCLSADTSAQANSLKWSYIHGSSPISLLGTTIGKCFQNCVEVNPDKTAVIFFKDGVSLTFAELLEKADQLAAGFMSLGVRKGDRVGIWGPNSVEWVITQYATARAGNILVNINPSYRAGELKYALHKAGCKLLVASTGFKNVNYLDMLREIIPELDRLSPGATVTSKELPNLKYILTMGPDFYPGTFRFDDVLMSATQSQKQSIFDLQDQLQFDDPINIQFTSGTTGSPKGATLSHNNIINNSYFVGLRCGYHQHESVICAPVPLYHCFGMVMASLQMITHSATLVWPSPTFDPVYVLKAVEAHKCTALYGVPTMFIDILNHPLCDKTDTSSLITGIMAGATCPIEVVKALLKRVNMHKFTVCYGSTETSPVSFQSTGDCTPEKRVSTVGKVLDHVEAKVIDSEGRVLPVGSAGELCTRGSNNMLGYWDDPVKTAQVITPDRWYHTGDLAVMSADGYCSIVGRIKDMLIRGGENIYPLEIEQVLYNHPKIKDIQVIGVPDFRLGEQVCAWIVVKDGQTLTEEEVRSFCKDKMARFKIPHYILFVDSFPTTITGKIQKYIMREETIKKLGLTQS</sequence>
<evidence type="ECO:0000256" key="7">
    <source>
        <dbReference type="ARBA" id="ARBA00048277"/>
    </source>
</evidence>
<comment type="function">
    <text evidence="3">Acyl-CoA synthases catalyze the initial reaction in fatty acid metabolism, by forming a thioester with CoA. Has some preference toward medium-chain substrates. Plays a role in adipocyte differentiation.</text>
</comment>
<organism evidence="10">
    <name type="scientific">Arion vulgaris</name>
    <dbReference type="NCBI Taxonomy" id="1028688"/>
    <lineage>
        <taxon>Eukaryota</taxon>
        <taxon>Metazoa</taxon>
        <taxon>Spiralia</taxon>
        <taxon>Lophotrochozoa</taxon>
        <taxon>Mollusca</taxon>
        <taxon>Gastropoda</taxon>
        <taxon>Heterobranchia</taxon>
        <taxon>Euthyneura</taxon>
        <taxon>Panpulmonata</taxon>
        <taxon>Eupulmonata</taxon>
        <taxon>Stylommatophora</taxon>
        <taxon>Helicina</taxon>
        <taxon>Arionoidea</taxon>
        <taxon>Arionidae</taxon>
        <taxon>Arion</taxon>
    </lineage>
</organism>
<dbReference type="InterPro" id="IPR042099">
    <property type="entry name" value="ANL_N_sf"/>
</dbReference>
<dbReference type="FunFam" id="3.30.300.30:FF:000008">
    <property type="entry name" value="2,3-dihydroxybenzoate-AMP ligase"/>
    <property type="match status" value="1"/>
</dbReference>
<gene>
    <name evidence="10" type="primary">ORF158479</name>
</gene>
<dbReference type="InterPro" id="IPR025110">
    <property type="entry name" value="AMP-bd_C"/>
</dbReference>
<comment type="catalytic activity">
    <reaction evidence="6">
        <text>octanoate + ATP + CoA = octanoyl-CoA + AMP + diphosphate</text>
        <dbReference type="Rhea" id="RHEA:33631"/>
        <dbReference type="ChEBI" id="CHEBI:25646"/>
        <dbReference type="ChEBI" id="CHEBI:30616"/>
        <dbReference type="ChEBI" id="CHEBI:33019"/>
        <dbReference type="ChEBI" id="CHEBI:57287"/>
        <dbReference type="ChEBI" id="CHEBI:57386"/>
        <dbReference type="ChEBI" id="CHEBI:456215"/>
    </reaction>
</comment>
<dbReference type="Pfam" id="PF00501">
    <property type="entry name" value="AMP-binding"/>
    <property type="match status" value="1"/>
</dbReference>
<dbReference type="Pfam" id="PF13193">
    <property type="entry name" value="AMP-binding_C"/>
    <property type="match status" value="1"/>
</dbReference>
<comment type="catalytic activity">
    <reaction evidence="7">
        <text>a medium-chain fatty acid + ATP + CoA = a medium-chain fatty acyl-CoA + AMP + diphosphate</text>
        <dbReference type="Rhea" id="RHEA:48340"/>
        <dbReference type="ChEBI" id="CHEBI:30616"/>
        <dbReference type="ChEBI" id="CHEBI:33019"/>
        <dbReference type="ChEBI" id="CHEBI:57287"/>
        <dbReference type="ChEBI" id="CHEBI:59558"/>
        <dbReference type="ChEBI" id="CHEBI:90546"/>
        <dbReference type="ChEBI" id="CHEBI:456215"/>
        <dbReference type="EC" id="6.2.1.2"/>
    </reaction>
</comment>
<comment type="similarity">
    <text evidence="1">Belongs to the ATP-dependent AMP-binding enzyme family.</text>
</comment>
<evidence type="ECO:0000256" key="2">
    <source>
        <dbReference type="ARBA" id="ARBA00022598"/>
    </source>
</evidence>
<dbReference type="EMBL" id="HACG01040438">
    <property type="protein sequence ID" value="CEK87303.1"/>
    <property type="molecule type" value="Transcribed_RNA"/>
</dbReference>
<evidence type="ECO:0000313" key="10">
    <source>
        <dbReference type="EMBL" id="CEK87303.1"/>
    </source>
</evidence>
<dbReference type="InterPro" id="IPR000873">
    <property type="entry name" value="AMP-dep_synth/lig_dom"/>
</dbReference>
<dbReference type="InterPro" id="IPR020845">
    <property type="entry name" value="AMP-binding_CS"/>
</dbReference>
<evidence type="ECO:0000256" key="3">
    <source>
        <dbReference type="ARBA" id="ARBA00037247"/>
    </source>
</evidence>
<reference evidence="10" key="1">
    <citation type="submission" date="2014-12" db="EMBL/GenBank/DDBJ databases">
        <title>Insight into the proteome of Arion vulgaris.</title>
        <authorList>
            <person name="Aradska J."/>
            <person name="Bulat T."/>
            <person name="Smidak R."/>
            <person name="Sarate P."/>
            <person name="Gangsoo J."/>
            <person name="Sialana F."/>
            <person name="Bilban M."/>
            <person name="Lubec G."/>
        </authorList>
    </citation>
    <scope>NUCLEOTIDE SEQUENCE</scope>
    <source>
        <tissue evidence="10">Skin</tissue>
    </source>
</reference>
<dbReference type="GO" id="GO:0006631">
    <property type="term" value="P:fatty acid metabolic process"/>
    <property type="evidence" value="ECO:0007669"/>
    <property type="project" value="TreeGrafter"/>
</dbReference>
<dbReference type="Gene3D" id="3.40.50.12780">
    <property type="entry name" value="N-terminal domain of ligase-like"/>
    <property type="match status" value="1"/>
</dbReference>
<dbReference type="PANTHER" id="PTHR43201">
    <property type="entry name" value="ACYL-COA SYNTHETASE"/>
    <property type="match status" value="1"/>
</dbReference>
<evidence type="ECO:0000256" key="5">
    <source>
        <dbReference type="ARBA" id="ARBA00039638"/>
    </source>
</evidence>
<dbReference type="EC" id="6.2.1.2" evidence="4"/>
<evidence type="ECO:0000256" key="1">
    <source>
        <dbReference type="ARBA" id="ARBA00006432"/>
    </source>
</evidence>
<dbReference type="AlphaFoldDB" id="A0A0B7B2P5"/>
<dbReference type="PANTHER" id="PTHR43201:SF5">
    <property type="entry name" value="MEDIUM-CHAIN ACYL-COA LIGASE ACSF2, MITOCHONDRIAL"/>
    <property type="match status" value="1"/>
</dbReference>